<gene>
    <name evidence="2" type="ORF">E2R65_08730</name>
    <name evidence="1" type="ORF">GGR35_002730</name>
</gene>
<dbReference type="EMBL" id="SNQG01000003">
    <property type="protein sequence ID" value="TEW66502.1"/>
    <property type="molecule type" value="Genomic_DNA"/>
</dbReference>
<reference evidence="2" key="2">
    <citation type="submission" date="2019-03" db="EMBL/GenBank/DDBJ databases">
        <authorList>
            <person name="Yan Y.-Q."/>
            <person name="Du Z.-J."/>
        </authorList>
    </citation>
    <scope>NUCLEOTIDE SEQUENCE</scope>
    <source>
        <strain evidence="2">PP-F2FG21</strain>
    </source>
</reference>
<dbReference type="EMBL" id="JACIEG010000005">
    <property type="protein sequence ID" value="MBB3970114.1"/>
    <property type="molecule type" value="Genomic_DNA"/>
</dbReference>
<keyword evidence="4" id="KW-1185">Reference proteome</keyword>
<dbReference type="AlphaFoldDB" id="A0A4Y8AE86"/>
<proteinExistence type="predicted"/>
<evidence type="ECO:0000313" key="1">
    <source>
        <dbReference type="EMBL" id="MBB3970114.1"/>
    </source>
</evidence>
<accession>A0A4Y8AE86</accession>
<reference evidence="2 3" key="1">
    <citation type="journal article" date="2016" name="Int. J. Syst. Evol. Microbiol.">
        <title>Proposal of Mucilaginibacter phyllosphaerae sp. nov. isolated from the phyllosphere of Galium album.</title>
        <authorList>
            <person name="Aydogan E.L."/>
            <person name="Busse H.J."/>
            <person name="Moser G."/>
            <person name="Muller C."/>
            <person name="Kampfer P."/>
            <person name="Glaeser S.P."/>
        </authorList>
    </citation>
    <scope>NUCLEOTIDE SEQUENCE [LARGE SCALE GENOMIC DNA]</scope>
    <source>
        <strain evidence="2 3">PP-F2FG21</strain>
    </source>
</reference>
<evidence type="ECO:0000313" key="3">
    <source>
        <dbReference type="Proteomes" id="UP000297248"/>
    </source>
</evidence>
<evidence type="ECO:0000313" key="4">
    <source>
        <dbReference type="Proteomes" id="UP000583101"/>
    </source>
</evidence>
<dbReference type="OrthoDB" id="795829at2"/>
<comment type="caution">
    <text evidence="2">The sequence shown here is derived from an EMBL/GenBank/DDBJ whole genome shotgun (WGS) entry which is preliminary data.</text>
</comment>
<dbReference type="RefSeq" id="WP_134336113.1">
    <property type="nucleotide sequence ID" value="NZ_BMCZ01000003.1"/>
</dbReference>
<sequence>MLTKIVKEPTSDKELLNGAEVTQDQLDGLSGNYFLKVHVTSKGRIRRMDASNPAPYQDLEKRDTKTIYFTKEKIEELFKDNPGSDGLKIYLGVHNKDIYPGIRDDNYENKVMVVLVATKGEAEMKDVNDKVMIAGVKSGGMDNGKLCPPDKTC</sequence>
<protein>
    <submittedName>
        <fullName evidence="2">Uncharacterized protein</fullName>
    </submittedName>
</protein>
<dbReference type="Proteomes" id="UP000583101">
    <property type="component" value="Unassembled WGS sequence"/>
</dbReference>
<evidence type="ECO:0000313" key="2">
    <source>
        <dbReference type="EMBL" id="TEW66502.1"/>
    </source>
</evidence>
<organism evidence="2 3">
    <name type="scientific">Mucilaginibacter phyllosphaerae</name>
    <dbReference type="NCBI Taxonomy" id="1812349"/>
    <lineage>
        <taxon>Bacteria</taxon>
        <taxon>Pseudomonadati</taxon>
        <taxon>Bacteroidota</taxon>
        <taxon>Sphingobacteriia</taxon>
        <taxon>Sphingobacteriales</taxon>
        <taxon>Sphingobacteriaceae</taxon>
        <taxon>Mucilaginibacter</taxon>
    </lineage>
</organism>
<dbReference type="Proteomes" id="UP000297248">
    <property type="component" value="Unassembled WGS sequence"/>
</dbReference>
<reference evidence="1 4" key="3">
    <citation type="submission" date="2020-08" db="EMBL/GenBank/DDBJ databases">
        <title>Genomic Encyclopedia of Type Strains, Phase IV (KMG-IV): sequencing the most valuable type-strain genomes for metagenomic binning, comparative biology and taxonomic classification.</title>
        <authorList>
            <person name="Goeker M."/>
        </authorList>
    </citation>
    <scope>NUCLEOTIDE SEQUENCE [LARGE SCALE GENOMIC DNA]</scope>
    <source>
        <strain evidence="1 4">DSM 100995</strain>
    </source>
</reference>
<name>A0A4Y8AE86_9SPHI</name>